<feature type="transmembrane region" description="Helical" evidence="9">
    <location>
        <begin position="441"/>
        <end position="460"/>
    </location>
</feature>
<evidence type="ECO:0000256" key="5">
    <source>
        <dbReference type="ARBA" id="ARBA00022777"/>
    </source>
</evidence>
<feature type="domain" description="Protein kinase" evidence="10">
    <location>
        <begin position="6"/>
        <end position="271"/>
    </location>
</feature>
<sequence length="541" mass="59532">MLRDRYIPLRRLGLGGFAAIYSVWDLRDAVGGRSHSTEKVLKVLLDTSPKLLQLFQQEAEVLVRLHHPGIPRVEKGNYFSANLANSQGRSLPCLVMEKINGETLEEILNQYPQGCPEDLVRDWLCQAADILEELHGFGIIHRDIKPSNLMLRQETGQLVIIDFGGVKQMGGTSHNNSTRLFSPGYSPPEQIAGEIVEPTADFYALGRTMIQLLTGRDLSELHDTVTGEFRWRNFASVSPTLADLLDDTIRINPQQRPATATEIQQRLKISLRKQRKSPPVVSSISQTLLLATETLMTASLNAIAIFGEGVTGTVSFIFRTITNIVLACLDTTLEMILSGLSASIGVIIGFILINWTTLEDPLIHWLSTHWLDIFPDTQIKSFSGIIVFAIAGLFTAWGMTVGGGFGQEQRFLVAGFTGIIGYSISWLIWQVSVANAQIERLILVTTTIAVFPLILGLGLPSHYLVHGLVAAGGTGIVFQGLFGLGWLPKEVITNIFAASNSSTIDIVGSVSFFCLLGVTIAFWLGVSYYLLVPLLRWLGWR</sequence>
<evidence type="ECO:0000256" key="4">
    <source>
        <dbReference type="ARBA" id="ARBA00022741"/>
    </source>
</evidence>
<dbReference type="SMART" id="SM00220">
    <property type="entry name" value="S_TKc"/>
    <property type="match status" value="1"/>
</dbReference>
<dbReference type="PANTHER" id="PTHR24363:SF0">
    <property type="entry name" value="SERINE_THREONINE KINASE LIKE DOMAIN CONTAINING 1"/>
    <property type="match status" value="1"/>
</dbReference>
<evidence type="ECO:0000256" key="6">
    <source>
        <dbReference type="ARBA" id="ARBA00022840"/>
    </source>
</evidence>
<dbReference type="Gene3D" id="3.30.200.20">
    <property type="entry name" value="Phosphorylase Kinase, domain 1"/>
    <property type="match status" value="1"/>
</dbReference>
<evidence type="ECO:0000256" key="9">
    <source>
        <dbReference type="SAM" id="Phobius"/>
    </source>
</evidence>
<keyword evidence="12" id="KW-1185">Reference proteome</keyword>
<dbReference type="Proteomes" id="UP001204953">
    <property type="component" value="Unassembled WGS sequence"/>
</dbReference>
<evidence type="ECO:0000313" key="12">
    <source>
        <dbReference type="Proteomes" id="UP001204953"/>
    </source>
</evidence>
<reference evidence="11" key="1">
    <citation type="submission" date="2022-06" db="EMBL/GenBank/DDBJ databases">
        <title>New cyanobacteria of genus Symplocastrum in benthos of Lake Baikal.</title>
        <authorList>
            <person name="Sorokovikova E."/>
            <person name="Tikhonova I."/>
            <person name="Krasnopeev A."/>
            <person name="Evseev P."/>
            <person name="Gladkikh A."/>
            <person name="Belykh O."/>
        </authorList>
    </citation>
    <scope>NUCLEOTIDE SEQUENCE</scope>
    <source>
        <strain evidence="11">BBK-W-15</strain>
    </source>
</reference>
<dbReference type="PROSITE" id="PS50011">
    <property type="entry name" value="PROTEIN_KINASE_DOM"/>
    <property type="match status" value="1"/>
</dbReference>
<comment type="catalytic activity">
    <reaction evidence="8">
        <text>L-seryl-[protein] + ATP = O-phospho-L-seryl-[protein] + ADP + H(+)</text>
        <dbReference type="Rhea" id="RHEA:17989"/>
        <dbReference type="Rhea" id="RHEA-COMP:9863"/>
        <dbReference type="Rhea" id="RHEA-COMP:11604"/>
        <dbReference type="ChEBI" id="CHEBI:15378"/>
        <dbReference type="ChEBI" id="CHEBI:29999"/>
        <dbReference type="ChEBI" id="CHEBI:30616"/>
        <dbReference type="ChEBI" id="CHEBI:83421"/>
        <dbReference type="ChEBI" id="CHEBI:456216"/>
        <dbReference type="EC" id="2.7.11.1"/>
    </reaction>
</comment>
<dbReference type="GO" id="GO:0004674">
    <property type="term" value="F:protein serine/threonine kinase activity"/>
    <property type="evidence" value="ECO:0007669"/>
    <property type="project" value="UniProtKB-KW"/>
</dbReference>
<evidence type="ECO:0000256" key="7">
    <source>
        <dbReference type="ARBA" id="ARBA00047899"/>
    </source>
</evidence>
<keyword evidence="9" id="KW-0472">Membrane</keyword>
<comment type="caution">
    <text evidence="11">The sequence shown here is derived from an EMBL/GenBank/DDBJ whole genome shotgun (WGS) entry which is preliminary data.</text>
</comment>
<accession>A0AAE3GUR5</accession>
<dbReference type="Gene3D" id="1.10.510.10">
    <property type="entry name" value="Transferase(Phosphotransferase) domain 1"/>
    <property type="match status" value="1"/>
</dbReference>
<name>A0AAE3GUR5_9CYAN</name>
<evidence type="ECO:0000256" key="2">
    <source>
        <dbReference type="ARBA" id="ARBA00022527"/>
    </source>
</evidence>
<dbReference type="InterPro" id="IPR011009">
    <property type="entry name" value="Kinase-like_dom_sf"/>
</dbReference>
<keyword evidence="3" id="KW-0808">Transferase</keyword>
<dbReference type="InterPro" id="IPR008271">
    <property type="entry name" value="Ser/Thr_kinase_AS"/>
</dbReference>
<dbReference type="EMBL" id="JAMZMM010000246">
    <property type="protein sequence ID" value="MCP2730834.1"/>
    <property type="molecule type" value="Genomic_DNA"/>
</dbReference>
<feature type="transmembrane region" description="Helical" evidence="9">
    <location>
        <begin position="467"/>
        <end position="486"/>
    </location>
</feature>
<dbReference type="AlphaFoldDB" id="A0AAE3GUR5"/>
<dbReference type="EC" id="2.7.11.1" evidence="1"/>
<proteinExistence type="predicted"/>
<gene>
    <name evidence="11" type="ORF">NJ959_20615</name>
</gene>
<keyword evidence="6" id="KW-0067">ATP-binding</keyword>
<feature type="transmembrane region" description="Helical" evidence="9">
    <location>
        <begin position="310"/>
        <end position="329"/>
    </location>
</feature>
<evidence type="ECO:0000256" key="3">
    <source>
        <dbReference type="ARBA" id="ARBA00022679"/>
    </source>
</evidence>
<feature type="transmembrane region" description="Helical" evidence="9">
    <location>
        <begin position="378"/>
        <end position="399"/>
    </location>
</feature>
<evidence type="ECO:0000256" key="1">
    <source>
        <dbReference type="ARBA" id="ARBA00012513"/>
    </source>
</evidence>
<feature type="transmembrane region" description="Helical" evidence="9">
    <location>
        <begin position="411"/>
        <end position="429"/>
    </location>
</feature>
<keyword evidence="2 11" id="KW-0723">Serine/threonine-protein kinase</keyword>
<feature type="transmembrane region" description="Helical" evidence="9">
    <location>
        <begin position="336"/>
        <end position="358"/>
    </location>
</feature>
<dbReference type="SUPFAM" id="SSF56112">
    <property type="entry name" value="Protein kinase-like (PK-like)"/>
    <property type="match status" value="1"/>
</dbReference>
<feature type="transmembrane region" description="Helical" evidence="9">
    <location>
        <begin position="506"/>
        <end position="531"/>
    </location>
</feature>
<dbReference type="GO" id="GO:0005524">
    <property type="term" value="F:ATP binding"/>
    <property type="evidence" value="ECO:0007669"/>
    <property type="project" value="UniProtKB-KW"/>
</dbReference>
<evidence type="ECO:0000259" key="10">
    <source>
        <dbReference type="PROSITE" id="PS50011"/>
    </source>
</evidence>
<organism evidence="11 12">
    <name type="scientific">Limnofasciculus baicalensis BBK-W-15</name>
    <dbReference type="NCBI Taxonomy" id="2699891"/>
    <lineage>
        <taxon>Bacteria</taxon>
        <taxon>Bacillati</taxon>
        <taxon>Cyanobacteriota</taxon>
        <taxon>Cyanophyceae</taxon>
        <taxon>Coleofasciculales</taxon>
        <taxon>Coleofasciculaceae</taxon>
        <taxon>Limnofasciculus</taxon>
        <taxon>Limnofasciculus baicalensis</taxon>
    </lineage>
</organism>
<comment type="catalytic activity">
    <reaction evidence="7">
        <text>L-threonyl-[protein] + ATP = O-phospho-L-threonyl-[protein] + ADP + H(+)</text>
        <dbReference type="Rhea" id="RHEA:46608"/>
        <dbReference type="Rhea" id="RHEA-COMP:11060"/>
        <dbReference type="Rhea" id="RHEA-COMP:11605"/>
        <dbReference type="ChEBI" id="CHEBI:15378"/>
        <dbReference type="ChEBI" id="CHEBI:30013"/>
        <dbReference type="ChEBI" id="CHEBI:30616"/>
        <dbReference type="ChEBI" id="CHEBI:61977"/>
        <dbReference type="ChEBI" id="CHEBI:456216"/>
        <dbReference type="EC" id="2.7.11.1"/>
    </reaction>
</comment>
<keyword evidence="4" id="KW-0547">Nucleotide-binding</keyword>
<keyword evidence="9" id="KW-0812">Transmembrane</keyword>
<keyword evidence="9" id="KW-1133">Transmembrane helix</keyword>
<dbReference type="PANTHER" id="PTHR24363">
    <property type="entry name" value="SERINE/THREONINE PROTEIN KINASE"/>
    <property type="match status" value="1"/>
</dbReference>
<evidence type="ECO:0000256" key="8">
    <source>
        <dbReference type="ARBA" id="ARBA00048679"/>
    </source>
</evidence>
<dbReference type="InterPro" id="IPR000719">
    <property type="entry name" value="Prot_kinase_dom"/>
</dbReference>
<evidence type="ECO:0000313" key="11">
    <source>
        <dbReference type="EMBL" id="MCP2730834.1"/>
    </source>
</evidence>
<dbReference type="CDD" id="cd14014">
    <property type="entry name" value="STKc_PknB_like"/>
    <property type="match status" value="1"/>
</dbReference>
<dbReference type="PROSITE" id="PS00108">
    <property type="entry name" value="PROTEIN_KINASE_ST"/>
    <property type="match status" value="1"/>
</dbReference>
<protein>
    <recommendedName>
        <fullName evidence="1">non-specific serine/threonine protein kinase</fullName>
        <ecNumber evidence="1">2.7.11.1</ecNumber>
    </recommendedName>
</protein>
<keyword evidence="5 11" id="KW-0418">Kinase</keyword>
<dbReference type="Pfam" id="PF00069">
    <property type="entry name" value="Pkinase"/>
    <property type="match status" value="1"/>
</dbReference>